<evidence type="ECO:0000256" key="2">
    <source>
        <dbReference type="ARBA" id="ARBA00004123"/>
    </source>
</evidence>
<evidence type="ECO:0000259" key="15">
    <source>
        <dbReference type="Pfam" id="PF00850"/>
    </source>
</evidence>
<dbReference type="Pfam" id="PF00850">
    <property type="entry name" value="Hist_deacetyl"/>
    <property type="match status" value="1"/>
</dbReference>
<comment type="subcellular location">
    <subcellularLocation>
        <location evidence="2">Nucleus</location>
    </subcellularLocation>
</comment>
<evidence type="ECO:0000256" key="14">
    <source>
        <dbReference type="SAM" id="MobiDB-lite"/>
    </source>
</evidence>
<evidence type="ECO:0000256" key="7">
    <source>
        <dbReference type="ARBA" id="ARBA00022801"/>
    </source>
</evidence>
<comment type="catalytic activity">
    <reaction evidence="13">
        <text>N(6)-acetyl-L-lysyl-[histone] + H2O = L-lysyl-[histone] + acetate</text>
        <dbReference type="Rhea" id="RHEA:58196"/>
        <dbReference type="Rhea" id="RHEA-COMP:9845"/>
        <dbReference type="Rhea" id="RHEA-COMP:11338"/>
        <dbReference type="ChEBI" id="CHEBI:15377"/>
        <dbReference type="ChEBI" id="CHEBI:29969"/>
        <dbReference type="ChEBI" id="CHEBI:30089"/>
        <dbReference type="ChEBI" id="CHEBI:61930"/>
        <dbReference type="EC" id="3.5.1.98"/>
    </reaction>
    <physiologicalReaction direction="left-to-right" evidence="13">
        <dbReference type="Rhea" id="RHEA:58197"/>
    </physiologicalReaction>
</comment>
<keyword evidence="7" id="KW-0378">Hydrolase</keyword>
<dbReference type="OrthoDB" id="424012at2759"/>
<dbReference type="EC" id="3.5.1.98" evidence="4"/>
<keyword evidence="12" id="KW-0539">Nucleus</keyword>
<dbReference type="GO" id="GO:0141221">
    <property type="term" value="F:histone deacetylase activity, hydrolytic mechanism"/>
    <property type="evidence" value="ECO:0007669"/>
    <property type="project" value="UniProtKB-EC"/>
</dbReference>
<comment type="similarity">
    <text evidence="3">Belongs to the histone deacetylase family. HD type 2 subfamily.</text>
</comment>
<dbReference type="InterPro" id="IPR023801">
    <property type="entry name" value="His_deacetylse_dom"/>
</dbReference>
<dbReference type="GO" id="GO:0005737">
    <property type="term" value="C:cytoplasm"/>
    <property type="evidence" value="ECO:0007669"/>
    <property type="project" value="UniProtKB-ARBA"/>
</dbReference>
<dbReference type="PANTHER" id="PTHR10625:SF25">
    <property type="entry name" value="HISTONE DEACETYLASE 18-RELATED"/>
    <property type="match status" value="1"/>
</dbReference>
<reference evidence="16" key="1">
    <citation type="submission" date="2020-07" db="EMBL/GenBank/DDBJ databases">
        <title>Genome sequence and genetic diversity analysis of an under-domesticated orphan crop, white fonio (Digitaria exilis).</title>
        <authorList>
            <person name="Bennetzen J.L."/>
            <person name="Chen S."/>
            <person name="Ma X."/>
            <person name="Wang X."/>
            <person name="Yssel A.E.J."/>
            <person name="Chaluvadi S.R."/>
            <person name="Johnson M."/>
            <person name="Gangashetty P."/>
            <person name="Hamidou F."/>
            <person name="Sanogo M.D."/>
            <person name="Zwaenepoel A."/>
            <person name="Wallace J."/>
            <person name="Van De Peer Y."/>
            <person name="Van Deynze A."/>
        </authorList>
    </citation>
    <scope>NUCLEOTIDE SEQUENCE</scope>
    <source>
        <tissue evidence="16">Leaves</tissue>
    </source>
</reference>
<evidence type="ECO:0000256" key="10">
    <source>
        <dbReference type="ARBA" id="ARBA00023015"/>
    </source>
</evidence>
<keyword evidence="8" id="KW-0862">Zinc</keyword>
<dbReference type="GO" id="GO:0050793">
    <property type="term" value="P:regulation of developmental process"/>
    <property type="evidence" value="ECO:0007669"/>
    <property type="project" value="UniProtKB-ARBA"/>
</dbReference>
<dbReference type="EMBL" id="JACEFO010002353">
    <property type="protein sequence ID" value="KAF8664172.1"/>
    <property type="molecule type" value="Genomic_DNA"/>
</dbReference>
<accession>A0A835AP37</accession>
<dbReference type="GO" id="GO:0000118">
    <property type="term" value="C:histone deacetylase complex"/>
    <property type="evidence" value="ECO:0007669"/>
    <property type="project" value="TreeGrafter"/>
</dbReference>
<dbReference type="PANTHER" id="PTHR10625">
    <property type="entry name" value="HISTONE DEACETYLASE HDAC1-RELATED"/>
    <property type="match status" value="1"/>
</dbReference>
<comment type="cofactor">
    <cofactor evidence="1">
        <name>Zn(2+)</name>
        <dbReference type="ChEBI" id="CHEBI:29105"/>
    </cofactor>
</comment>
<keyword evidence="10" id="KW-0805">Transcription regulation</keyword>
<dbReference type="InterPro" id="IPR037138">
    <property type="entry name" value="His_deacetylse_dom_sf"/>
</dbReference>
<comment type="caution">
    <text evidence="16">The sequence shown here is derived from an EMBL/GenBank/DDBJ whole genome shotgun (WGS) entry which is preliminary data.</text>
</comment>
<keyword evidence="11" id="KW-0804">Transcription</keyword>
<evidence type="ECO:0000256" key="8">
    <source>
        <dbReference type="ARBA" id="ARBA00022833"/>
    </source>
</evidence>
<gene>
    <name evidence="16" type="ORF">HU200_054920</name>
</gene>
<feature type="domain" description="Histone deacetylase" evidence="15">
    <location>
        <begin position="12"/>
        <end position="312"/>
    </location>
</feature>
<sequence length="535" mass="57731">MCAHATPDGEDHPENPERLRAIWRKLNAEGITSRCAVLKAKEAEDKYIASVHSQDHIKLMKEISTEKYDSSRSKISSTYNSIYFNKGSSECAVLAAGSVIEVAEKVAAGELSSAIALVRPPGHHAEHDKAMGFCLFNNVVVAANYLLNKRPNLGIKKILIVDWDVHHGNATQKMFYSDPRVLFFSVHRFDCGDFCPYKTEASYGFIGEDAGKGYNINVPWEHGKCGDADYLAAWDHILLPVTEAFGPDIILVSAGFDAALGDPLGGCCVTPDGYALLLTKLLGFAQGRTVMALEGGYNLMSTANSVCACAKVLLGDKFEFNTLDQQPFESTWRVIQAVRNELKTCWPVLSLQLPENVLPSEVHFPILSPACPEPEEIQAVGNRGRDTSAPVTSAIESIPLCVRTADKGEGGGMRYQTHYVMEGSGASKRRRLGGDEADLPRVQVPFPQGTCSQDAGPSSGSSSSGQAGLLPEDLFGHPAPRELLASMGSRLLFPSVRGLLAGLQACDVKEGLTALGVQVRTRYLHSGHQPLLGAS</sequence>
<dbReference type="InterPro" id="IPR000286">
    <property type="entry name" value="HDACs"/>
</dbReference>
<evidence type="ECO:0000256" key="13">
    <source>
        <dbReference type="ARBA" id="ARBA00049416"/>
    </source>
</evidence>
<organism evidence="16 17">
    <name type="scientific">Digitaria exilis</name>
    <dbReference type="NCBI Taxonomy" id="1010633"/>
    <lineage>
        <taxon>Eukaryota</taxon>
        <taxon>Viridiplantae</taxon>
        <taxon>Streptophyta</taxon>
        <taxon>Embryophyta</taxon>
        <taxon>Tracheophyta</taxon>
        <taxon>Spermatophyta</taxon>
        <taxon>Magnoliopsida</taxon>
        <taxon>Liliopsida</taxon>
        <taxon>Poales</taxon>
        <taxon>Poaceae</taxon>
        <taxon>PACMAD clade</taxon>
        <taxon>Panicoideae</taxon>
        <taxon>Panicodae</taxon>
        <taxon>Paniceae</taxon>
        <taxon>Anthephorinae</taxon>
        <taxon>Digitaria</taxon>
    </lineage>
</organism>
<evidence type="ECO:0000256" key="9">
    <source>
        <dbReference type="ARBA" id="ARBA00022853"/>
    </source>
</evidence>
<evidence type="ECO:0000256" key="6">
    <source>
        <dbReference type="ARBA" id="ARBA00022723"/>
    </source>
</evidence>
<dbReference type="Proteomes" id="UP000636709">
    <property type="component" value="Unassembled WGS sequence"/>
</dbReference>
<dbReference type="PRINTS" id="PR01270">
    <property type="entry name" value="HDASUPER"/>
</dbReference>
<keyword evidence="17" id="KW-1185">Reference proteome</keyword>
<feature type="compositionally biased region" description="Low complexity" evidence="14">
    <location>
        <begin position="452"/>
        <end position="471"/>
    </location>
</feature>
<dbReference type="GO" id="GO:0046872">
    <property type="term" value="F:metal ion binding"/>
    <property type="evidence" value="ECO:0007669"/>
    <property type="project" value="UniProtKB-KW"/>
</dbReference>
<name>A0A835AP37_9POAL</name>
<evidence type="ECO:0000313" key="16">
    <source>
        <dbReference type="EMBL" id="KAF8664172.1"/>
    </source>
</evidence>
<proteinExistence type="inferred from homology"/>
<dbReference type="InterPro" id="IPR023696">
    <property type="entry name" value="Ureohydrolase_dom_sf"/>
</dbReference>
<protein>
    <recommendedName>
        <fullName evidence="4">histone deacetylase</fullName>
        <ecNumber evidence="4">3.5.1.98</ecNumber>
    </recommendedName>
</protein>
<evidence type="ECO:0000313" key="17">
    <source>
        <dbReference type="Proteomes" id="UP000636709"/>
    </source>
</evidence>
<evidence type="ECO:0000256" key="12">
    <source>
        <dbReference type="ARBA" id="ARBA00023242"/>
    </source>
</evidence>
<keyword evidence="5" id="KW-0678">Repressor</keyword>
<evidence type="ECO:0000256" key="4">
    <source>
        <dbReference type="ARBA" id="ARBA00012111"/>
    </source>
</evidence>
<keyword evidence="9" id="KW-0156">Chromatin regulator</keyword>
<dbReference type="GO" id="GO:0040029">
    <property type="term" value="P:epigenetic regulation of gene expression"/>
    <property type="evidence" value="ECO:0007669"/>
    <property type="project" value="TreeGrafter"/>
</dbReference>
<feature type="region of interest" description="Disordered" evidence="14">
    <location>
        <begin position="439"/>
        <end position="474"/>
    </location>
</feature>
<evidence type="ECO:0000256" key="5">
    <source>
        <dbReference type="ARBA" id="ARBA00022491"/>
    </source>
</evidence>
<dbReference type="AlphaFoldDB" id="A0A835AP37"/>
<evidence type="ECO:0000256" key="11">
    <source>
        <dbReference type="ARBA" id="ARBA00023163"/>
    </source>
</evidence>
<evidence type="ECO:0000256" key="1">
    <source>
        <dbReference type="ARBA" id="ARBA00001947"/>
    </source>
</evidence>
<keyword evidence="6" id="KW-0479">Metal-binding</keyword>
<dbReference type="Gene3D" id="3.40.800.20">
    <property type="entry name" value="Histone deacetylase domain"/>
    <property type="match status" value="1"/>
</dbReference>
<dbReference type="FunFam" id="3.40.800.20:FF:000014">
    <property type="entry name" value="Histone deacetylase 15"/>
    <property type="match status" value="1"/>
</dbReference>
<evidence type="ECO:0000256" key="3">
    <source>
        <dbReference type="ARBA" id="ARBA00007738"/>
    </source>
</evidence>
<dbReference type="SUPFAM" id="SSF52768">
    <property type="entry name" value="Arginase/deacetylase"/>
    <property type="match status" value="1"/>
</dbReference>